<gene>
    <name evidence="4" type="ORF">H4F90_00700</name>
</gene>
<dbReference type="NCBIfam" id="TIGR01488">
    <property type="entry name" value="HAD-SF-IB"/>
    <property type="match status" value="1"/>
</dbReference>
<reference evidence="4 5" key="1">
    <citation type="submission" date="2020-08" db="EMBL/GenBank/DDBJ databases">
        <title>Aquariorum lacteus gen. nov., sp. nov., a new member of the family Comamonadaceae, isolated from freshwater aquarium.</title>
        <authorList>
            <person name="Chun S.-J."/>
        </authorList>
    </citation>
    <scope>NUCLEOTIDE SEQUENCE [LARGE SCALE GENOMIC DNA]</scope>
    <source>
        <strain evidence="4 5">SJAQ100</strain>
    </source>
</reference>
<dbReference type="Pfam" id="PF12710">
    <property type="entry name" value="HAD"/>
    <property type="match status" value="1"/>
</dbReference>
<organism evidence="4 5">
    <name type="scientific">Aquariibacter albus</name>
    <dbReference type="NCBI Taxonomy" id="2759899"/>
    <lineage>
        <taxon>Bacteria</taxon>
        <taxon>Pseudomonadati</taxon>
        <taxon>Pseudomonadota</taxon>
        <taxon>Betaproteobacteria</taxon>
        <taxon>Burkholderiales</taxon>
        <taxon>Sphaerotilaceae</taxon>
        <taxon>Aquariibacter</taxon>
    </lineage>
</organism>
<name>A0A839HMK9_9BURK</name>
<dbReference type="AlphaFoldDB" id="A0A839HMK9"/>
<dbReference type="GO" id="GO:0016787">
    <property type="term" value="F:hydrolase activity"/>
    <property type="evidence" value="ECO:0007669"/>
    <property type="project" value="UniProtKB-KW"/>
</dbReference>
<dbReference type="GO" id="GO:0046872">
    <property type="term" value="F:metal ion binding"/>
    <property type="evidence" value="ECO:0007669"/>
    <property type="project" value="UniProtKB-KW"/>
</dbReference>
<dbReference type="Gene3D" id="3.40.50.1000">
    <property type="entry name" value="HAD superfamily/HAD-like"/>
    <property type="match status" value="1"/>
</dbReference>
<keyword evidence="3" id="KW-0460">Magnesium</keyword>
<proteinExistence type="predicted"/>
<keyword evidence="2 4" id="KW-0378">Hydrolase</keyword>
<evidence type="ECO:0000313" key="4">
    <source>
        <dbReference type="EMBL" id="MBB1160499.1"/>
    </source>
</evidence>
<comment type="caution">
    <text evidence="4">The sequence shown here is derived from an EMBL/GenBank/DDBJ whole genome shotgun (WGS) entry which is preliminary data.</text>
</comment>
<sequence>MNLTLFDLDLTLLPLDSDHAFGGFMIQLGWADGADFQRRNDRFYADYQAGTLDIHAYVDFATASWRRRPQAEFAAVQARFMAEVIGPAIRPAARALVERHRAAGDRLAIVTATNEGVTLPIARAFGVDTLIAIDLERGPDGQPTGRIAGTPSFREGKVERIDAWLAAEGLRRADFERITVYSDSMNDLPMFEIATEPVATNPSPALAAHAAARGWRVLNLFDQDNDK</sequence>
<protein>
    <submittedName>
        <fullName evidence="4">HAD-IB family hydrolase</fullName>
    </submittedName>
</protein>
<evidence type="ECO:0000256" key="3">
    <source>
        <dbReference type="ARBA" id="ARBA00022842"/>
    </source>
</evidence>
<dbReference type="RefSeq" id="WP_182660507.1">
    <property type="nucleotide sequence ID" value="NZ_JACIVI010000001.1"/>
</dbReference>
<dbReference type="InterPro" id="IPR023214">
    <property type="entry name" value="HAD_sf"/>
</dbReference>
<dbReference type="InterPro" id="IPR050582">
    <property type="entry name" value="HAD-like_SerB"/>
</dbReference>
<dbReference type="InterPro" id="IPR006385">
    <property type="entry name" value="HAD_hydro_SerB1"/>
</dbReference>
<accession>A0A839HMK9</accession>
<dbReference type="SUPFAM" id="SSF56784">
    <property type="entry name" value="HAD-like"/>
    <property type="match status" value="1"/>
</dbReference>
<dbReference type="Proteomes" id="UP000586093">
    <property type="component" value="Unassembled WGS sequence"/>
</dbReference>
<evidence type="ECO:0000313" key="5">
    <source>
        <dbReference type="Proteomes" id="UP000586093"/>
    </source>
</evidence>
<dbReference type="NCBIfam" id="TIGR01490">
    <property type="entry name" value="HAD-SF-IB-hyp1"/>
    <property type="match status" value="1"/>
</dbReference>
<dbReference type="Gene3D" id="1.20.1440.100">
    <property type="entry name" value="SG protein - dephosphorylation function"/>
    <property type="match status" value="1"/>
</dbReference>
<evidence type="ECO:0000256" key="1">
    <source>
        <dbReference type="ARBA" id="ARBA00022723"/>
    </source>
</evidence>
<evidence type="ECO:0000256" key="2">
    <source>
        <dbReference type="ARBA" id="ARBA00022801"/>
    </source>
</evidence>
<dbReference type="EMBL" id="JACIVI010000001">
    <property type="protein sequence ID" value="MBB1160499.1"/>
    <property type="molecule type" value="Genomic_DNA"/>
</dbReference>
<dbReference type="InterPro" id="IPR036412">
    <property type="entry name" value="HAD-like_sf"/>
</dbReference>
<dbReference type="PANTHER" id="PTHR43344:SF13">
    <property type="entry name" value="PHOSPHATASE RV3661-RELATED"/>
    <property type="match status" value="1"/>
</dbReference>
<keyword evidence="1" id="KW-0479">Metal-binding</keyword>
<dbReference type="PANTHER" id="PTHR43344">
    <property type="entry name" value="PHOSPHOSERINE PHOSPHATASE"/>
    <property type="match status" value="1"/>
</dbReference>
<keyword evidence="5" id="KW-1185">Reference proteome</keyword>